<dbReference type="Pfam" id="PF07743">
    <property type="entry name" value="HSCB_C"/>
    <property type="match status" value="1"/>
</dbReference>
<dbReference type="Gene3D" id="1.20.1280.20">
    <property type="entry name" value="HscB, C-terminal domain"/>
    <property type="match status" value="1"/>
</dbReference>
<dbReference type="InterPro" id="IPR036869">
    <property type="entry name" value="J_dom_sf"/>
</dbReference>
<dbReference type="PANTHER" id="PTHR14021">
    <property type="entry name" value="IRON-SULFUR CLUSTER CO-CHAPERONE PROTEIN HSCB"/>
    <property type="match status" value="1"/>
</dbReference>
<dbReference type="GO" id="GO:0001671">
    <property type="term" value="F:ATPase activator activity"/>
    <property type="evidence" value="ECO:0007669"/>
    <property type="project" value="InterPro"/>
</dbReference>
<dbReference type="NCBIfam" id="TIGR00714">
    <property type="entry name" value="hscB"/>
    <property type="match status" value="1"/>
</dbReference>
<protein>
    <submittedName>
        <fullName evidence="4">Iron-sulfur cluster co-chaperone protein HscB, mitochondrial</fullName>
    </submittedName>
</protein>
<dbReference type="GO" id="GO:0044571">
    <property type="term" value="P:[2Fe-2S] cluster assembly"/>
    <property type="evidence" value="ECO:0007669"/>
    <property type="project" value="InterPro"/>
</dbReference>
<organism evidence="4 5">
    <name type="scientific">Vitis vinifera</name>
    <name type="common">Grape</name>
    <dbReference type="NCBI Taxonomy" id="29760"/>
    <lineage>
        <taxon>Eukaryota</taxon>
        <taxon>Viridiplantae</taxon>
        <taxon>Streptophyta</taxon>
        <taxon>Embryophyta</taxon>
        <taxon>Tracheophyta</taxon>
        <taxon>Spermatophyta</taxon>
        <taxon>Magnoliopsida</taxon>
        <taxon>eudicotyledons</taxon>
        <taxon>Gunneridae</taxon>
        <taxon>Pentapetalae</taxon>
        <taxon>rosids</taxon>
        <taxon>Vitales</taxon>
        <taxon>Vitaceae</taxon>
        <taxon>Viteae</taxon>
        <taxon>Vitis</taxon>
    </lineage>
</organism>
<dbReference type="AlphaFoldDB" id="A0A438DH50"/>
<name>A0A438DH50_VITVI</name>
<accession>A0A438DH50</accession>
<reference evidence="4 5" key="1">
    <citation type="journal article" date="2018" name="PLoS Genet.">
        <title>Population sequencing reveals clonal diversity and ancestral inbreeding in the grapevine cultivar Chardonnay.</title>
        <authorList>
            <person name="Roach M.J."/>
            <person name="Johnson D.L."/>
            <person name="Bohlmann J."/>
            <person name="van Vuuren H.J."/>
            <person name="Jones S.J."/>
            <person name="Pretorius I.S."/>
            <person name="Schmidt S.A."/>
            <person name="Borneman A.R."/>
        </authorList>
    </citation>
    <scope>NUCLEOTIDE SEQUENCE [LARGE SCALE GENOMIC DNA]</scope>
    <source>
        <strain evidence="5">cv. Chardonnay</strain>
        <tissue evidence="4">Leaf</tissue>
    </source>
</reference>
<dbReference type="SUPFAM" id="SSF46565">
    <property type="entry name" value="Chaperone J-domain"/>
    <property type="match status" value="1"/>
</dbReference>
<dbReference type="SUPFAM" id="SSF47144">
    <property type="entry name" value="HSC20 (HSCB), C-terminal oligomerisation domain"/>
    <property type="match status" value="1"/>
</dbReference>
<dbReference type="GO" id="GO:0051259">
    <property type="term" value="P:protein complex oligomerization"/>
    <property type="evidence" value="ECO:0007669"/>
    <property type="project" value="InterPro"/>
</dbReference>
<evidence type="ECO:0000313" key="4">
    <source>
        <dbReference type="EMBL" id="RVW34778.1"/>
    </source>
</evidence>
<dbReference type="InterPro" id="IPR009073">
    <property type="entry name" value="HscB_oligo_C"/>
</dbReference>
<dbReference type="SMART" id="SM00271">
    <property type="entry name" value="DnaJ"/>
    <property type="match status" value="1"/>
</dbReference>
<keyword evidence="2" id="KW-0143">Chaperone</keyword>
<dbReference type="PROSITE" id="PS50076">
    <property type="entry name" value="DNAJ_2"/>
    <property type="match status" value="1"/>
</dbReference>
<dbReference type="CDD" id="cd06257">
    <property type="entry name" value="DnaJ"/>
    <property type="match status" value="1"/>
</dbReference>
<gene>
    <name evidence="4" type="primary">Hscb_0</name>
    <name evidence="4" type="ORF">CK203_104439</name>
</gene>
<evidence type="ECO:0000259" key="3">
    <source>
        <dbReference type="PROSITE" id="PS50076"/>
    </source>
</evidence>
<dbReference type="Gene3D" id="1.10.287.110">
    <property type="entry name" value="DnaJ domain"/>
    <property type="match status" value="1"/>
</dbReference>
<dbReference type="PANTHER" id="PTHR14021:SF15">
    <property type="entry name" value="IRON-SULFUR CLUSTER CO-CHAPERONE PROTEIN HSCB"/>
    <property type="match status" value="1"/>
</dbReference>
<dbReference type="InterPro" id="IPR004640">
    <property type="entry name" value="HscB"/>
</dbReference>
<dbReference type="FunFam" id="1.10.287.110:FF:000082">
    <property type="entry name" value="Iron-sulfur cluster co-chaperone protein HscB, mitochondrial"/>
    <property type="match status" value="1"/>
</dbReference>
<dbReference type="GO" id="GO:0051087">
    <property type="term" value="F:protein-folding chaperone binding"/>
    <property type="evidence" value="ECO:0007669"/>
    <property type="project" value="InterPro"/>
</dbReference>
<comment type="caution">
    <text evidence="4">The sequence shown here is derived from an EMBL/GenBank/DDBJ whole genome shotgun (WGS) entry which is preliminary data.</text>
</comment>
<comment type="similarity">
    <text evidence="1">Belongs to the HscB family.</text>
</comment>
<dbReference type="InterPro" id="IPR036386">
    <property type="entry name" value="HscB_C_sf"/>
</dbReference>
<feature type="domain" description="J" evidence="3">
    <location>
        <begin position="108"/>
        <end position="188"/>
    </location>
</feature>
<evidence type="ECO:0000256" key="2">
    <source>
        <dbReference type="ARBA" id="ARBA00023186"/>
    </source>
</evidence>
<sequence length="374" mass="42628">MWKKNLWTPLSPILRRRFPSFSPNCTLNIPSSTIFSSPCSSTAQYSRVFWSSSYDFLGSLKFSRKLCSSQSAEQVHVRCWNCKAAAQTTPFLACDSCRSVQPVDPSVDYFQIFGLNLLLKLYREKKYELEDNNLEGKYKDWQKKLHPDLVHSKSEEEKEYAAEQSARVIDAYQTLSKPLARAIYILKLEGVDVDEEQTISDISFLAESPSPWGADSVCHNQVQVAGSKSNSQFACIMCFPILVSLNFGDFWNNHWYGGPGGGWSCCVVAELIMEIREAVEEAVNSETLLQIQSQVQEKLKHWSQSFSNAFQSRKFEEAVISVQRMTYYIRGNENFLIMTSSNNLQAQVLQADGSNNDLRCEWLLLRFPSWSAVQ</sequence>
<dbReference type="Proteomes" id="UP000288805">
    <property type="component" value="Unassembled WGS sequence"/>
</dbReference>
<evidence type="ECO:0000313" key="5">
    <source>
        <dbReference type="Proteomes" id="UP000288805"/>
    </source>
</evidence>
<dbReference type="EMBL" id="QGNW01001624">
    <property type="protein sequence ID" value="RVW34778.1"/>
    <property type="molecule type" value="Genomic_DNA"/>
</dbReference>
<dbReference type="InterPro" id="IPR001623">
    <property type="entry name" value="DnaJ_domain"/>
</dbReference>
<proteinExistence type="inferred from homology"/>
<evidence type="ECO:0000256" key="1">
    <source>
        <dbReference type="ARBA" id="ARBA00010476"/>
    </source>
</evidence>